<gene>
    <name evidence="3" type="ORF">E3O21_11760</name>
    <name evidence="2" type="ORF">SAMN05216368_1072</name>
</gene>
<dbReference type="Proteomes" id="UP000199639">
    <property type="component" value="Unassembled WGS sequence"/>
</dbReference>
<name>A0A4R8V032_9MICO</name>
<evidence type="ECO:0000313" key="2">
    <source>
        <dbReference type="EMBL" id="SDN71928.1"/>
    </source>
</evidence>
<dbReference type="Proteomes" id="UP000298252">
    <property type="component" value="Unassembled WGS sequence"/>
</dbReference>
<reference evidence="3 5" key="2">
    <citation type="submission" date="2019-03" db="EMBL/GenBank/DDBJ databases">
        <title>Genomics of glacier-inhabiting Cryobacterium strains.</title>
        <authorList>
            <person name="Liu Q."/>
            <person name="Xin Y.-H."/>
        </authorList>
    </citation>
    <scope>NUCLEOTIDE SEQUENCE [LARGE SCALE GENOMIC DNA]</scope>
    <source>
        <strain evidence="3 5">Hh8</strain>
    </source>
</reference>
<sequence>MSVPRLYLSVNGCLCPRLEPDPAWGDVAKASISVEHGDGHASTRNVHWAPRLITALDSLLMQYGVELVWLTSWNELDATRQLLVPELHGLSGGRMLDVTTPPKNPGQTDGETGLWKSQRIEEDQSVPAPFIWIDDADVQLHGDKVLSATHETPSLLIPPRSEVGLTVDDIARMRTWLEQLPT</sequence>
<dbReference type="EMBL" id="SOFD01000029">
    <property type="protein sequence ID" value="TFB75504.1"/>
    <property type="molecule type" value="Genomic_DNA"/>
</dbReference>
<protein>
    <submittedName>
        <fullName evidence="2">Uncharacterized protein</fullName>
    </submittedName>
</protein>
<organism evidence="2 4">
    <name type="scientific">Cryobacterium flavum</name>
    <dbReference type="NCBI Taxonomy" id="1424659"/>
    <lineage>
        <taxon>Bacteria</taxon>
        <taxon>Bacillati</taxon>
        <taxon>Actinomycetota</taxon>
        <taxon>Actinomycetes</taxon>
        <taxon>Micrococcales</taxon>
        <taxon>Microbacteriaceae</taxon>
        <taxon>Cryobacterium</taxon>
    </lineage>
</organism>
<evidence type="ECO:0000313" key="4">
    <source>
        <dbReference type="Proteomes" id="UP000199639"/>
    </source>
</evidence>
<accession>A0A4R8V032</accession>
<evidence type="ECO:0000313" key="5">
    <source>
        <dbReference type="Proteomes" id="UP000298252"/>
    </source>
</evidence>
<evidence type="ECO:0000313" key="3">
    <source>
        <dbReference type="EMBL" id="TFB75504.1"/>
    </source>
</evidence>
<dbReference type="AlphaFoldDB" id="A0A4R8V032"/>
<proteinExistence type="predicted"/>
<dbReference type="RefSeq" id="WP_104088627.1">
    <property type="nucleotide sequence ID" value="NZ_FNIB01000007.1"/>
</dbReference>
<feature type="region of interest" description="Disordered" evidence="1">
    <location>
        <begin position="94"/>
        <end position="113"/>
    </location>
</feature>
<evidence type="ECO:0000256" key="1">
    <source>
        <dbReference type="SAM" id="MobiDB-lite"/>
    </source>
</evidence>
<keyword evidence="5" id="KW-1185">Reference proteome</keyword>
<dbReference type="EMBL" id="FNIB01000007">
    <property type="protein sequence ID" value="SDN71928.1"/>
    <property type="molecule type" value="Genomic_DNA"/>
</dbReference>
<dbReference type="Pfam" id="PF18143">
    <property type="entry name" value="HAD_SAK_2"/>
    <property type="match status" value="1"/>
</dbReference>
<reference evidence="2 4" key="1">
    <citation type="submission" date="2016-10" db="EMBL/GenBank/DDBJ databases">
        <authorList>
            <person name="Varghese N."/>
            <person name="Submissions S."/>
        </authorList>
    </citation>
    <scope>NUCLEOTIDE SEQUENCE [LARGE SCALE GENOMIC DNA]</scope>
    <source>
        <strain evidence="2 4">CGMCC 1.11215</strain>
    </source>
</reference>